<dbReference type="Gene3D" id="4.10.830.40">
    <property type="match status" value="1"/>
</dbReference>
<dbReference type="Pfam" id="PF15227">
    <property type="entry name" value="zf-C3HC4_4"/>
    <property type="match status" value="1"/>
</dbReference>
<dbReference type="PROSITE" id="PS00518">
    <property type="entry name" value="ZF_RING_1"/>
    <property type="match status" value="1"/>
</dbReference>
<dbReference type="PANTHER" id="PTHR25465:SF5">
    <property type="entry name" value="E3 UBIQUITIN_ISG15 LIGASE TRIM25-RELATED"/>
    <property type="match status" value="1"/>
</dbReference>
<keyword evidence="5" id="KW-0175">Coiled coil</keyword>
<feature type="domain" description="RING-type" evidence="6">
    <location>
        <begin position="15"/>
        <end position="58"/>
    </location>
</feature>
<keyword evidence="3" id="KW-0862">Zinc</keyword>
<proteinExistence type="predicted"/>
<evidence type="ECO:0000256" key="4">
    <source>
        <dbReference type="PROSITE-ProRule" id="PRU00024"/>
    </source>
</evidence>
<dbReference type="CDD" id="cd19769">
    <property type="entry name" value="Bbox2_TRIM16-like"/>
    <property type="match status" value="1"/>
</dbReference>
<evidence type="ECO:0000256" key="2">
    <source>
        <dbReference type="ARBA" id="ARBA00022771"/>
    </source>
</evidence>
<accession>A0A8C7MZB6</accession>
<organism evidence="8 9">
    <name type="scientific">Oncorhynchus kisutch</name>
    <name type="common">Coho salmon</name>
    <name type="synonym">Salmo kisutch</name>
    <dbReference type="NCBI Taxonomy" id="8019"/>
    <lineage>
        <taxon>Eukaryota</taxon>
        <taxon>Metazoa</taxon>
        <taxon>Chordata</taxon>
        <taxon>Craniata</taxon>
        <taxon>Vertebrata</taxon>
        <taxon>Euteleostomi</taxon>
        <taxon>Actinopterygii</taxon>
        <taxon>Neopterygii</taxon>
        <taxon>Teleostei</taxon>
        <taxon>Protacanthopterygii</taxon>
        <taxon>Salmoniformes</taxon>
        <taxon>Salmonidae</taxon>
        <taxon>Salmoninae</taxon>
        <taxon>Oncorhynchus</taxon>
    </lineage>
</organism>
<dbReference type="InterPro" id="IPR017907">
    <property type="entry name" value="Znf_RING_CS"/>
</dbReference>
<dbReference type="SUPFAM" id="SSF57850">
    <property type="entry name" value="RING/U-box"/>
    <property type="match status" value="1"/>
</dbReference>
<dbReference type="InterPro" id="IPR000315">
    <property type="entry name" value="Znf_B-box"/>
</dbReference>
<dbReference type="Gene3D" id="3.30.40.10">
    <property type="entry name" value="Zinc/RING finger domain, C3HC4 (zinc finger)"/>
    <property type="match status" value="1"/>
</dbReference>
<dbReference type="PROSITE" id="PS50119">
    <property type="entry name" value="ZF_BBOX"/>
    <property type="match status" value="1"/>
</dbReference>
<keyword evidence="1" id="KW-0479">Metal-binding</keyword>
<feature type="coiled-coil region" evidence="5">
    <location>
        <begin position="206"/>
        <end position="240"/>
    </location>
</feature>
<evidence type="ECO:0000313" key="8">
    <source>
        <dbReference type="Ensembl" id="ENSOKIP00005090556.1"/>
    </source>
</evidence>
<dbReference type="InterPro" id="IPR001841">
    <property type="entry name" value="Znf_RING"/>
</dbReference>
<dbReference type="PANTHER" id="PTHR25465">
    <property type="entry name" value="B-BOX DOMAIN CONTAINING"/>
    <property type="match status" value="1"/>
</dbReference>
<dbReference type="Pfam" id="PF00643">
    <property type="entry name" value="zf-B_box"/>
    <property type="match status" value="1"/>
</dbReference>
<feature type="domain" description="B box-type" evidence="7">
    <location>
        <begin position="151"/>
        <end position="191"/>
    </location>
</feature>
<gene>
    <name evidence="8" type="primary">LOC116366146</name>
</gene>
<dbReference type="Proteomes" id="UP000694557">
    <property type="component" value="Unassembled WGS sequence"/>
</dbReference>
<evidence type="ECO:0000313" key="9">
    <source>
        <dbReference type="Proteomes" id="UP000694557"/>
    </source>
</evidence>
<dbReference type="Gene3D" id="3.30.160.60">
    <property type="entry name" value="Classic Zinc Finger"/>
    <property type="match status" value="1"/>
</dbReference>
<evidence type="ECO:0000259" key="7">
    <source>
        <dbReference type="PROSITE" id="PS50119"/>
    </source>
</evidence>
<dbReference type="SMART" id="SM00184">
    <property type="entry name" value="RING"/>
    <property type="match status" value="1"/>
</dbReference>
<feature type="coiled-coil region" evidence="5">
    <location>
        <begin position="264"/>
        <end position="298"/>
    </location>
</feature>
<keyword evidence="9" id="KW-1185">Reference proteome</keyword>
<evidence type="ECO:0000256" key="1">
    <source>
        <dbReference type="ARBA" id="ARBA00022723"/>
    </source>
</evidence>
<sequence>MAQQGVLLDQDQFCCSVCLDLLKEPVVIPCGHSYCRSCIEGCWDQDDLKGVYSCPQCRETFTTRPNLRKNNLLAELVEKLRKTGLLAAPPPALCYAGPGDVACDFCTGTRKQKALMSCLACLASYCETHLQPHYESPAFKKHKLVKATAQLQEKICSHHDKLLEVYCRTDQQCICYLCTMDEHKGHDTVSAAAERTEKQRQLGMSQQKVQQRFQEREKELKELQQAVESLKRSAQSAVEDSDQIFTELIRSIERRSSEVKELIRAQEKAQVSQAEGLLEQLKQEIAELRKRSTELEQLSHTEDHIHFLQSYQSLSSISVSSDLPSIVVRPLQYFGDVSKSVSELREKLEDFLKGEWTKISTTGVQIYQLVPGSV</sequence>
<dbReference type="InterPro" id="IPR013083">
    <property type="entry name" value="Znf_RING/FYVE/PHD"/>
</dbReference>
<dbReference type="InterPro" id="IPR058030">
    <property type="entry name" value="TRIM8/14/16/25/29/45/65_CC"/>
</dbReference>
<evidence type="ECO:0000259" key="6">
    <source>
        <dbReference type="PROSITE" id="PS50089"/>
    </source>
</evidence>
<dbReference type="InterPro" id="IPR051051">
    <property type="entry name" value="E3_ubiq-ligase_TRIM/RNF"/>
</dbReference>
<protein>
    <submittedName>
        <fullName evidence="8">Tripartite motif-containing protein 16-like</fullName>
    </submittedName>
</protein>
<evidence type="ECO:0000256" key="5">
    <source>
        <dbReference type="SAM" id="Coils"/>
    </source>
</evidence>
<keyword evidence="2 4" id="KW-0863">Zinc-finger</keyword>
<reference evidence="8" key="2">
    <citation type="submission" date="2025-09" db="UniProtKB">
        <authorList>
            <consortium name="Ensembl"/>
        </authorList>
    </citation>
    <scope>IDENTIFICATION</scope>
</reference>
<dbReference type="GO" id="GO:0008270">
    <property type="term" value="F:zinc ion binding"/>
    <property type="evidence" value="ECO:0007669"/>
    <property type="project" value="UniProtKB-KW"/>
</dbReference>
<dbReference type="Pfam" id="PF25600">
    <property type="entry name" value="TRIM_CC"/>
    <property type="match status" value="1"/>
</dbReference>
<evidence type="ECO:0000256" key="3">
    <source>
        <dbReference type="ARBA" id="ARBA00022833"/>
    </source>
</evidence>
<dbReference type="SMART" id="SM00336">
    <property type="entry name" value="BBOX"/>
    <property type="match status" value="1"/>
</dbReference>
<dbReference type="PROSITE" id="PS50089">
    <property type="entry name" value="ZF_RING_2"/>
    <property type="match status" value="1"/>
</dbReference>
<dbReference type="GeneTree" id="ENSGT01150000286899"/>
<dbReference type="Ensembl" id="ENSOKIT00005096776.1">
    <property type="protein sequence ID" value="ENSOKIP00005090556.1"/>
    <property type="gene ID" value="ENSOKIG00005039392.1"/>
</dbReference>
<dbReference type="SUPFAM" id="SSF57845">
    <property type="entry name" value="B-box zinc-binding domain"/>
    <property type="match status" value="1"/>
</dbReference>
<dbReference type="AlphaFoldDB" id="A0A8C7MZB6"/>
<reference evidence="8" key="1">
    <citation type="submission" date="2025-08" db="UniProtKB">
        <authorList>
            <consortium name="Ensembl"/>
        </authorList>
    </citation>
    <scope>IDENTIFICATION</scope>
</reference>
<name>A0A8C7MZB6_ONCKI</name>